<dbReference type="InterPro" id="IPR012349">
    <property type="entry name" value="Split_barrel_FMN-bd"/>
</dbReference>
<proteinExistence type="predicted"/>
<evidence type="ECO:0000313" key="2">
    <source>
        <dbReference type="Proteomes" id="UP001055453"/>
    </source>
</evidence>
<dbReference type="InterPro" id="IPR024747">
    <property type="entry name" value="Pyridox_Oxase-rel"/>
</dbReference>
<name>A0ABM7Z6Z4_NOSCO</name>
<evidence type="ECO:0000313" key="1">
    <source>
        <dbReference type="EMBL" id="BDI18890.1"/>
    </source>
</evidence>
<dbReference type="EMBL" id="AP025732">
    <property type="protein sequence ID" value="BDI18890.1"/>
    <property type="molecule type" value="Genomic_DNA"/>
</dbReference>
<protein>
    <recommendedName>
        <fullName evidence="3">Pyridoxamine 5'-phosphate oxidase family protein</fullName>
    </recommendedName>
</protein>
<dbReference type="PANTHER" id="PTHR34071:SF2">
    <property type="entry name" value="FLAVIN-NUCLEOTIDE-BINDING PROTEIN"/>
    <property type="match status" value="1"/>
</dbReference>
<dbReference type="Proteomes" id="UP001055453">
    <property type="component" value="Chromosome"/>
</dbReference>
<organism evidence="1 2">
    <name type="scientific">Nostoc cf. commune SO-36</name>
    <dbReference type="NCBI Taxonomy" id="449208"/>
    <lineage>
        <taxon>Bacteria</taxon>
        <taxon>Bacillati</taxon>
        <taxon>Cyanobacteriota</taxon>
        <taxon>Cyanophyceae</taxon>
        <taxon>Nostocales</taxon>
        <taxon>Nostocaceae</taxon>
        <taxon>Nostoc</taxon>
    </lineage>
</organism>
<reference evidence="1" key="1">
    <citation type="submission" date="2022-04" db="EMBL/GenBank/DDBJ databases">
        <title>Complete genome sequence of a cyanobacterium, Nostoc sp. SO-36, isolated in Antarctica.</title>
        <authorList>
            <person name="Kanesaki Y."/>
            <person name="Effendi D."/>
            <person name="Sakamoto T."/>
            <person name="Ohtani S."/>
            <person name="Awai K."/>
        </authorList>
    </citation>
    <scope>NUCLEOTIDE SEQUENCE</scope>
    <source>
        <strain evidence="1">SO-36</strain>
    </source>
</reference>
<dbReference type="SUPFAM" id="SSF50475">
    <property type="entry name" value="FMN-binding split barrel"/>
    <property type="match status" value="1"/>
</dbReference>
<keyword evidence="2" id="KW-1185">Reference proteome</keyword>
<dbReference type="PANTHER" id="PTHR34071">
    <property type="entry name" value="5-NITROIMIDAZOLE ANTIBIOTICS RESISTANCE PROTEIN, NIMA-FAMILY-RELATED PROTEIN-RELATED"/>
    <property type="match status" value="1"/>
</dbReference>
<sequence length="150" mass="17219">MLDIDEMSTKEIHDLLKKVGHGHLGCALEGHPYVVPMRYYFDDSDIYIFTTVGMKTKYMDANPEVCLQVEDVHNLQHWRSVTVTGRAEHITEQPDIDRVMQFIKTENPTLSPAINRTWIDAWGRAEEIAIYRIHPSEMSGRTTDGVSSKK</sequence>
<evidence type="ECO:0008006" key="3">
    <source>
        <dbReference type="Google" id="ProtNLM"/>
    </source>
</evidence>
<dbReference type="Gene3D" id="2.30.110.10">
    <property type="entry name" value="Electron Transport, Fmn-binding Protein, Chain A"/>
    <property type="match status" value="1"/>
</dbReference>
<gene>
    <name evidence="1" type="ORF">ANSO36C_46920</name>
</gene>
<dbReference type="Pfam" id="PF12900">
    <property type="entry name" value="Pyridox_ox_2"/>
    <property type="match status" value="1"/>
</dbReference>
<accession>A0ABM7Z6Z4</accession>